<keyword evidence="2" id="KW-1185">Reference proteome</keyword>
<sequence>MTHDTSQFVIQDAPVVNLTSFFSEEDTTQNLQKFIDSIGKEKKQDEINYYWPTEIDPNAHEVIKWAIENSSSIFPNLVKEENSEI</sequence>
<protein>
    <submittedName>
        <fullName evidence="1">Uncharacterized protein</fullName>
    </submittedName>
</protein>
<name>A0ABR2LAV4_9EUKA</name>
<reference evidence="1 2" key="1">
    <citation type="submission" date="2024-04" db="EMBL/GenBank/DDBJ databases">
        <title>Tritrichomonas musculus Genome.</title>
        <authorList>
            <person name="Alves-Ferreira E."/>
            <person name="Grigg M."/>
            <person name="Lorenzi H."/>
            <person name="Galac M."/>
        </authorList>
    </citation>
    <scope>NUCLEOTIDE SEQUENCE [LARGE SCALE GENOMIC DNA]</scope>
    <source>
        <strain evidence="1 2">EAF2021</strain>
    </source>
</reference>
<organism evidence="1 2">
    <name type="scientific">Tritrichomonas musculus</name>
    <dbReference type="NCBI Taxonomy" id="1915356"/>
    <lineage>
        <taxon>Eukaryota</taxon>
        <taxon>Metamonada</taxon>
        <taxon>Parabasalia</taxon>
        <taxon>Tritrichomonadida</taxon>
        <taxon>Tritrichomonadidae</taxon>
        <taxon>Tritrichomonas</taxon>
    </lineage>
</organism>
<proteinExistence type="predicted"/>
<comment type="caution">
    <text evidence="1">The sequence shown here is derived from an EMBL/GenBank/DDBJ whole genome shotgun (WGS) entry which is preliminary data.</text>
</comment>
<dbReference type="EMBL" id="JAPFFF010000001">
    <property type="protein sequence ID" value="KAK8900491.1"/>
    <property type="molecule type" value="Genomic_DNA"/>
</dbReference>
<evidence type="ECO:0000313" key="1">
    <source>
        <dbReference type="EMBL" id="KAK8900491.1"/>
    </source>
</evidence>
<evidence type="ECO:0000313" key="2">
    <source>
        <dbReference type="Proteomes" id="UP001470230"/>
    </source>
</evidence>
<dbReference type="Proteomes" id="UP001470230">
    <property type="component" value="Unassembled WGS sequence"/>
</dbReference>
<accession>A0ABR2LAV4</accession>
<gene>
    <name evidence="1" type="ORF">M9Y10_002818</name>
</gene>